<evidence type="ECO:0000313" key="13">
    <source>
        <dbReference type="Proteomes" id="UP000232323"/>
    </source>
</evidence>
<dbReference type="OrthoDB" id="541196at2759"/>
<feature type="compositionally biased region" description="Polar residues" evidence="9">
    <location>
        <begin position="918"/>
        <end position="936"/>
    </location>
</feature>
<organism evidence="12 13">
    <name type="scientific">Chlamydomonas eustigma</name>
    <dbReference type="NCBI Taxonomy" id="1157962"/>
    <lineage>
        <taxon>Eukaryota</taxon>
        <taxon>Viridiplantae</taxon>
        <taxon>Chlorophyta</taxon>
        <taxon>core chlorophytes</taxon>
        <taxon>Chlorophyceae</taxon>
        <taxon>CS clade</taxon>
        <taxon>Chlamydomonadales</taxon>
        <taxon>Chlamydomonadaceae</taxon>
        <taxon>Chlamydomonas</taxon>
    </lineage>
</organism>
<accession>A0A250XJE5</accession>
<evidence type="ECO:0000259" key="10">
    <source>
        <dbReference type="PROSITE" id="PS50114"/>
    </source>
</evidence>
<name>A0A250XJE5_9CHLO</name>
<reference evidence="12 13" key="1">
    <citation type="submission" date="2017-08" db="EMBL/GenBank/DDBJ databases">
        <title>Acidophilic green algal genome provides insights into adaptation to an acidic environment.</title>
        <authorList>
            <person name="Hirooka S."/>
            <person name="Hirose Y."/>
            <person name="Kanesaki Y."/>
            <person name="Higuchi S."/>
            <person name="Fujiwara T."/>
            <person name="Onuma R."/>
            <person name="Era A."/>
            <person name="Ohbayashi R."/>
            <person name="Uzuka A."/>
            <person name="Nozaki H."/>
            <person name="Yoshikawa H."/>
            <person name="Miyagishima S.Y."/>
        </authorList>
    </citation>
    <scope>NUCLEOTIDE SEQUENCE [LARGE SCALE GENOMIC DNA]</scope>
    <source>
        <strain evidence="12 13">NIES-2499</strain>
    </source>
</reference>
<keyword evidence="5" id="KW-0804">Transcription</keyword>
<dbReference type="Proteomes" id="UP000232323">
    <property type="component" value="Unassembled WGS sequence"/>
</dbReference>
<sequence>MSSTTPANSVFFWCGPGERVGQRINYQRFVLNSNTFNLGDCVYLFPEDEGQPHYIGRIRSAFIDESSSQIPPPHNIEIKWFERRVNLEQSTKGIEESEKEVFELEDTDINPIGCISGKCYVIRASTYEEAQQSARGARHDWFFCRGYFLQASNSFRQYTERELRIQDGIPVGPPPISSASLLLLPPLRHGLSSQAQPHGSGTNPEESIVPEPVPLAIPSLIPVPHTMPTVSQQPPLNSAQVPTMQFSSGQITSHPQMNILKDEEYQEGAGGNGISSKQRPTPGVKTAANKRKATGRVCVECGATSTPQWREGPAGPKTLCNACGVRHVRAQQRANKRLATTSEKGPSLSAPGSPVTAGGGRNKAKANLDLDTAARMVPEPSTRPVRQAALASLSRTAAFARTGEFPDEDEAAATGMAHHMRRGARATVSHDHHSADSEGLDSSGHITRGLHATTTHLPPQQQRQRLRLDPSAASGLLALSSIASEELEAHQSLPLLPLQPSALQSSNSGGLGSPLLSLRPGMPSGDATLLTAGLWTNADSALPSSFNAHATTLSHSHVATDEVLDPFSTIKQGGPPNGRAAAAAYCAHVPRSSRPSQPLMGLIKNQAQTLTTSCDVSCSSLPAAGDILPIKPEAGVHNNTTCATSNTFPSPPLGLAAQSLGGQDSLHSPLINGELSLALTQSDFAALLLRMCKHQPELEAYSQAFNDAERSGTRLPESLLHKLAEVKARVDAVSREAAAADAAVQAVEQVYTVRQEAAERAREAAALAGFKLKEYIASLAANSARALTPEHNANDGVQCSSVLEDAAVHAALGAMSAAAAATLHPGLSESAVKSDLMLGSGPSHLLKGIHLDAQVTSRPQFSDGEDMHQASIEVDIRSLHEAGGLNKDEVLSTDKWGKRHELSYVSSEGNLGFSQNNGYKGSSNLSPKAETHSSSGICVAQH</sequence>
<evidence type="ECO:0000259" key="11">
    <source>
        <dbReference type="PROSITE" id="PS51038"/>
    </source>
</evidence>
<dbReference type="EMBL" id="BEGY01000093">
    <property type="protein sequence ID" value="GAX83194.1"/>
    <property type="molecule type" value="Genomic_DNA"/>
</dbReference>
<dbReference type="GO" id="GO:0043565">
    <property type="term" value="F:sequence-specific DNA binding"/>
    <property type="evidence" value="ECO:0007669"/>
    <property type="project" value="InterPro"/>
</dbReference>
<evidence type="ECO:0000256" key="4">
    <source>
        <dbReference type="ARBA" id="ARBA00023015"/>
    </source>
</evidence>
<evidence type="ECO:0000256" key="9">
    <source>
        <dbReference type="SAM" id="MobiDB-lite"/>
    </source>
</evidence>
<feature type="domain" description="BAH" evidence="11">
    <location>
        <begin position="34"/>
        <end position="159"/>
    </location>
</feature>
<evidence type="ECO:0008006" key="14">
    <source>
        <dbReference type="Google" id="ProtNLM"/>
    </source>
</evidence>
<proteinExistence type="inferred from homology"/>
<dbReference type="PROSITE" id="PS51038">
    <property type="entry name" value="BAH"/>
    <property type="match status" value="1"/>
</dbReference>
<evidence type="ECO:0000256" key="7">
    <source>
        <dbReference type="ARBA" id="ARBA00037539"/>
    </source>
</evidence>
<feature type="domain" description="GATA-type" evidence="10">
    <location>
        <begin position="292"/>
        <end position="327"/>
    </location>
</feature>
<evidence type="ECO:0000256" key="6">
    <source>
        <dbReference type="ARBA" id="ARBA00024019"/>
    </source>
</evidence>
<feature type="region of interest" description="Disordered" evidence="9">
    <location>
        <begin position="918"/>
        <end position="942"/>
    </location>
</feature>
<comment type="similarity">
    <text evidence="6">Belongs to the type IV zinc-finger family. Class B subfamily.</text>
</comment>
<dbReference type="InterPro" id="IPR000679">
    <property type="entry name" value="Znf_GATA"/>
</dbReference>
<keyword evidence="13" id="KW-1185">Reference proteome</keyword>
<feature type="region of interest" description="Disordered" evidence="9">
    <location>
        <begin position="337"/>
        <end position="363"/>
    </location>
</feature>
<dbReference type="AlphaFoldDB" id="A0A250XJE5"/>
<dbReference type="Gene3D" id="2.30.30.490">
    <property type="match status" value="1"/>
</dbReference>
<dbReference type="SUPFAM" id="SSF57716">
    <property type="entry name" value="Glucocorticoid receptor-like (DNA-binding domain)"/>
    <property type="match status" value="1"/>
</dbReference>
<feature type="region of interest" description="Disordered" evidence="9">
    <location>
        <begin position="267"/>
        <end position="289"/>
    </location>
</feature>
<dbReference type="SMART" id="SM00401">
    <property type="entry name" value="ZnF_GATA"/>
    <property type="match status" value="1"/>
</dbReference>
<evidence type="ECO:0000256" key="5">
    <source>
        <dbReference type="ARBA" id="ARBA00023163"/>
    </source>
</evidence>
<dbReference type="PROSITE" id="PS00344">
    <property type="entry name" value="GATA_ZN_FINGER_1"/>
    <property type="match status" value="1"/>
</dbReference>
<comment type="function">
    <text evidence="7">Transcriptional regulator that specifically binds 5'-GATA-3' or 5'-GAT-3' motifs within gene promoters.</text>
</comment>
<dbReference type="InterPro" id="IPR001025">
    <property type="entry name" value="BAH_dom"/>
</dbReference>
<dbReference type="GO" id="GO:0003682">
    <property type="term" value="F:chromatin binding"/>
    <property type="evidence" value="ECO:0007669"/>
    <property type="project" value="InterPro"/>
</dbReference>
<dbReference type="InterPro" id="IPR013088">
    <property type="entry name" value="Znf_NHR/GATA"/>
</dbReference>
<dbReference type="PROSITE" id="PS50114">
    <property type="entry name" value="GATA_ZN_FINGER_2"/>
    <property type="match status" value="1"/>
</dbReference>
<dbReference type="GO" id="GO:0008270">
    <property type="term" value="F:zinc ion binding"/>
    <property type="evidence" value="ECO:0007669"/>
    <property type="project" value="UniProtKB-KW"/>
</dbReference>
<dbReference type="PANTHER" id="PTHR47172:SF24">
    <property type="entry name" value="GATA ZINC FINGER DOMAIN-CONTAINING PROTEIN 14-RELATED"/>
    <property type="match status" value="1"/>
</dbReference>
<evidence type="ECO:0000256" key="8">
    <source>
        <dbReference type="PROSITE-ProRule" id="PRU00094"/>
    </source>
</evidence>
<dbReference type="Pfam" id="PF01426">
    <property type="entry name" value="BAH"/>
    <property type="match status" value="1"/>
</dbReference>
<evidence type="ECO:0000256" key="1">
    <source>
        <dbReference type="ARBA" id="ARBA00022723"/>
    </source>
</evidence>
<evidence type="ECO:0000313" key="12">
    <source>
        <dbReference type="EMBL" id="GAX83194.1"/>
    </source>
</evidence>
<dbReference type="Pfam" id="PF00320">
    <property type="entry name" value="GATA"/>
    <property type="match status" value="1"/>
</dbReference>
<dbReference type="Gene3D" id="3.30.50.10">
    <property type="entry name" value="Erythroid Transcription Factor GATA-1, subunit A"/>
    <property type="match status" value="1"/>
</dbReference>
<dbReference type="STRING" id="1157962.A0A250XJE5"/>
<gene>
    <name evidence="12" type="ORF">CEUSTIGMA_g10620.t1</name>
</gene>
<dbReference type="CDD" id="cd00202">
    <property type="entry name" value="ZnF_GATA"/>
    <property type="match status" value="1"/>
</dbReference>
<comment type="caution">
    <text evidence="12">The sequence shown here is derived from an EMBL/GenBank/DDBJ whole genome shotgun (WGS) entry which is preliminary data.</text>
</comment>
<dbReference type="GO" id="GO:0006355">
    <property type="term" value="P:regulation of DNA-templated transcription"/>
    <property type="evidence" value="ECO:0007669"/>
    <property type="project" value="InterPro"/>
</dbReference>
<protein>
    <recommendedName>
        <fullName evidence="14">GATA-type domain-containing protein</fullName>
    </recommendedName>
</protein>
<keyword evidence="4" id="KW-0805">Transcription regulation</keyword>
<dbReference type="PANTHER" id="PTHR47172">
    <property type="entry name" value="OS01G0976800 PROTEIN"/>
    <property type="match status" value="1"/>
</dbReference>
<evidence type="ECO:0000256" key="2">
    <source>
        <dbReference type="ARBA" id="ARBA00022771"/>
    </source>
</evidence>
<dbReference type="InterPro" id="IPR043151">
    <property type="entry name" value="BAH_sf"/>
</dbReference>
<keyword evidence="1" id="KW-0479">Metal-binding</keyword>
<dbReference type="SMART" id="SM00439">
    <property type="entry name" value="BAH"/>
    <property type="match status" value="1"/>
</dbReference>
<dbReference type="CDD" id="cd04370">
    <property type="entry name" value="BAH"/>
    <property type="match status" value="1"/>
</dbReference>
<feature type="region of interest" description="Disordered" evidence="9">
    <location>
        <begin position="415"/>
        <end position="446"/>
    </location>
</feature>
<keyword evidence="3" id="KW-0862">Zinc</keyword>
<keyword evidence="2 8" id="KW-0863">Zinc-finger</keyword>
<evidence type="ECO:0000256" key="3">
    <source>
        <dbReference type="ARBA" id="ARBA00022833"/>
    </source>
</evidence>